<evidence type="ECO:0000313" key="2">
    <source>
        <dbReference type="Proteomes" id="UP001431935"/>
    </source>
</evidence>
<dbReference type="RefSeq" id="WP_330463583.1">
    <property type="nucleotide sequence ID" value="NZ_CP143578.1"/>
</dbReference>
<organism evidence="1 2">
    <name type="scientific">Metamycoplasma gateae</name>
    <dbReference type="NCBI Taxonomy" id="35769"/>
    <lineage>
        <taxon>Bacteria</taxon>
        <taxon>Bacillati</taxon>
        <taxon>Mycoplasmatota</taxon>
        <taxon>Mycoplasmoidales</taxon>
        <taxon>Metamycoplasmataceae</taxon>
        <taxon>Metamycoplasma</taxon>
    </lineage>
</organism>
<evidence type="ECO:0000313" key="1">
    <source>
        <dbReference type="EMBL" id="WVN21552.1"/>
    </source>
</evidence>
<dbReference type="NCBIfam" id="NF045978">
    <property type="entry name" value="ComEA_MAG0490"/>
    <property type="match status" value="1"/>
</dbReference>
<dbReference type="Gene3D" id="3.10.560.10">
    <property type="entry name" value="Outer membrane lipoprotein wza domain like"/>
    <property type="match status" value="1"/>
</dbReference>
<sequence length="171" mass="19748">MKIKFNKKKIFLTSGLFLFCSSVLVTSIVLKKEILYKNPEEDMETEVKYITVFVEGAVKYPGEYNLKKGSNYLDLFKESILKSNADLSNIQKSKELENNEKIIIPYSKKFKFHISEITNYEILVGMGIKVNIAIKVLEYIKKGLIKQWKDVLQIPGVGEKTYLILEKNINI</sequence>
<evidence type="ECO:0008006" key="3">
    <source>
        <dbReference type="Google" id="ProtNLM"/>
    </source>
</evidence>
<accession>A0ABZ2AKX7</accession>
<dbReference type="Proteomes" id="UP001431935">
    <property type="component" value="Chromosome"/>
</dbReference>
<protein>
    <recommendedName>
        <fullName evidence="3">Soluble ligand binding domain-containing protein</fullName>
    </recommendedName>
</protein>
<proteinExistence type="predicted"/>
<gene>
    <name evidence="1" type="ORF">V2E26_00985</name>
</gene>
<reference evidence="1" key="1">
    <citation type="submission" date="2024-01" db="EMBL/GenBank/DDBJ databases">
        <title>Complete genome sequence of Mycoplasma gateae strain 3700.</title>
        <authorList>
            <person name="Spergser J."/>
        </authorList>
    </citation>
    <scope>NUCLEOTIDE SEQUENCE [LARGE SCALE GENOMIC DNA]</scope>
    <source>
        <strain evidence="1">3700</strain>
    </source>
</reference>
<keyword evidence="2" id="KW-1185">Reference proteome</keyword>
<name>A0ABZ2AKX7_9BACT</name>
<dbReference type="EMBL" id="CP143578">
    <property type="protein sequence ID" value="WVN21552.1"/>
    <property type="molecule type" value="Genomic_DNA"/>
</dbReference>